<proteinExistence type="predicted"/>
<keyword evidence="1" id="KW-0732">Signal</keyword>
<name>G4SX35_META2</name>
<feature type="chain" id="PRO_5003468017" evidence="1">
    <location>
        <begin position="26"/>
        <end position="135"/>
    </location>
</feature>
<reference evidence="3" key="1">
    <citation type="journal article" date="2012" name="J. Bacteriol.">
        <title>Genome sequence of the haloalkaliphilic methanotrophic bacterium Methylomicrobium alcaliphilum 20Z.</title>
        <authorList>
            <person name="Vuilleumier S."/>
            <person name="Khmelenina V.N."/>
            <person name="Bringel F."/>
            <person name="Reshetnikov A.S."/>
            <person name="Lajus A."/>
            <person name="Mangenot S."/>
            <person name="Rouy Z."/>
            <person name="Op den Camp H.J."/>
            <person name="Jetten M.S."/>
            <person name="Dispirito A.A."/>
            <person name="Dunfield P."/>
            <person name="Klotz M.G."/>
            <person name="Semrau J.D."/>
            <person name="Stein L.Y."/>
            <person name="Barbe V."/>
            <person name="Medigue C."/>
            <person name="Trotsenko Y.A."/>
            <person name="Kalyuzhnaya M.G."/>
        </authorList>
    </citation>
    <scope>NUCLEOTIDE SEQUENCE [LARGE SCALE GENOMIC DNA]</scope>
    <source>
        <strain evidence="3">DSM 19304 / NCIMB 14124 / VKM B-2133 / 20Z</strain>
    </source>
</reference>
<protein>
    <submittedName>
        <fullName evidence="2">Uncharacterized protein</fullName>
    </submittedName>
</protein>
<dbReference type="KEGG" id="mah:MEALZ_1402"/>
<dbReference type="HOGENOM" id="CLU_1883301_0_0_6"/>
<dbReference type="Proteomes" id="UP000008315">
    <property type="component" value="Chromosome"/>
</dbReference>
<dbReference type="EMBL" id="FO082060">
    <property type="protein sequence ID" value="CCE23090.1"/>
    <property type="molecule type" value="Genomic_DNA"/>
</dbReference>
<gene>
    <name evidence="2" type="ordered locus">MEALZ_1402</name>
</gene>
<keyword evidence="3" id="KW-1185">Reference proteome</keyword>
<sequence length="135" mass="14860">MKFKSSTILFYIAIFSLNLGSFAQADESKDNSDEARQMIVRFNSDSLTLYHRDGTSFNRIGEATINDLPTLPIPIVESSSAGYVLINGDRGMVWLDQFDIGTTEKPLVTATCDRASSYSIDYINTSVPGNNDGCK</sequence>
<evidence type="ECO:0000313" key="2">
    <source>
        <dbReference type="EMBL" id="CCE23090.1"/>
    </source>
</evidence>
<dbReference type="AlphaFoldDB" id="G4SX35"/>
<organism evidence="2 3">
    <name type="scientific">Methylotuvimicrobium alcaliphilum (strain DSM 19304 / NCIMB 14124 / VKM B-2133 / 20Z)</name>
    <name type="common">Methylomicrobium alcaliphilum</name>
    <dbReference type="NCBI Taxonomy" id="1091494"/>
    <lineage>
        <taxon>Bacteria</taxon>
        <taxon>Pseudomonadati</taxon>
        <taxon>Pseudomonadota</taxon>
        <taxon>Gammaproteobacteria</taxon>
        <taxon>Methylococcales</taxon>
        <taxon>Methylococcaceae</taxon>
        <taxon>Methylotuvimicrobium</taxon>
    </lineage>
</organism>
<accession>G4SX35</accession>
<feature type="signal peptide" evidence="1">
    <location>
        <begin position="1"/>
        <end position="25"/>
    </location>
</feature>
<evidence type="ECO:0000313" key="3">
    <source>
        <dbReference type="Proteomes" id="UP000008315"/>
    </source>
</evidence>
<dbReference type="STRING" id="1091494.MEALZ_1402"/>
<evidence type="ECO:0000256" key="1">
    <source>
        <dbReference type="SAM" id="SignalP"/>
    </source>
</evidence>